<evidence type="ECO:0000256" key="9">
    <source>
        <dbReference type="ARBA" id="ARBA00022917"/>
    </source>
</evidence>
<evidence type="ECO:0000256" key="7">
    <source>
        <dbReference type="ARBA" id="ARBA00022833"/>
    </source>
</evidence>
<keyword evidence="7" id="KW-0862">Zinc</keyword>
<dbReference type="GO" id="GO:0006435">
    <property type="term" value="P:threonyl-tRNA aminoacylation"/>
    <property type="evidence" value="ECO:0007669"/>
    <property type="project" value="UniProtKB-UniRule"/>
</dbReference>
<keyword evidence="3" id="KW-0963">Cytoplasm</keyword>
<protein>
    <recommendedName>
        <fullName evidence="2 12">Threonine--tRNA ligase</fullName>
        <ecNumber evidence="2 12">6.1.1.3</ecNumber>
    </recommendedName>
</protein>
<dbReference type="InterPro" id="IPR045864">
    <property type="entry name" value="aa-tRNA-synth_II/BPL/LPL"/>
</dbReference>
<dbReference type="InterPro" id="IPR036621">
    <property type="entry name" value="Anticodon-bd_dom_sf"/>
</dbReference>
<evidence type="ECO:0000259" key="13">
    <source>
        <dbReference type="PROSITE" id="PS50862"/>
    </source>
</evidence>
<dbReference type="NCBIfam" id="TIGR00418">
    <property type="entry name" value="thrS"/>
    <property type="match status" value="1"/>
</dbReference>
<reference evidence="14" key="1">
    <citation type="journal article" date="2014" name="Int. J. Syst. Evol. Microbiol.">
        <title>Complete genome sequence of Corynebacterium casei LMG S-19264T (=DSM 44701T), isolated from a smear-ripened cheese.</title>
        <authorList>
            <consortium name="US DOE Joint Genome Institute (JGI-PGF)"/>
            <person name="Walter F."/>
            <person name="Albersmeier A."/>
            <person name="Kalinowski J."/>
            <person name="Ruckert C."/>
        </authorList>
    </citation>
    <scope>NUCLEOTIDE SEQUENCE</scope>
    <source>
        <strain evidence="14">CGMCC 1.15725</strain>
    </source>
</reference>
<accession>A0A8J2YY57</accession>
<gene>
    <name evidence="14" type="ORF">GCM10011611_52280</name>
</gene>
<dbReference type="GO" id="GO:0046872">
    <property type="term" value="F:metal ion binding"/>
    <property type="evidence" value="ECO:0007669"/>
    <property type="project" value="UniProtKB-KW"/>
</dbReference>
<dbReference type="GO" id="GO:0005737">
    <property type="term" value="C:cytoplasm"/>
    <property type="evidence" value="ECO:0007669"/>
    <property type="project" value="UniProtKB-UniRule"/>
</dbReference>
<dbReference type="FunFam" id="3.30.930.10:FF:000002">
    <property type="entry name" value="Threonine--tRNA ligase"/>
    <property type="match status" value="1"/>
</dbReference>
<dbReference type="GO" id="GO:0005524">
    <property type="term" value="F:ATP binding"/>
    <property type="evidence" value="ECO:0007669"/>
    <property type="project" value="UniProtKB-KW"/>
</dbReference>
<evidence type="ECO:0000256" key="2">
    <source>
        <dbReference type="ARBA" id="ARBA00013163"/>
    </source>
</evidence>
<comment type="similarity">
    <text evidence="1">Belongs to the class-II aminoacyl-tRNA synthetase family.</text>
</comment>
<dbReference type="SUPFAM" id="SSF55681">
    <property type="entry name" value="Class II aaRS and biotin synthetases"/>
    <property type="match status" value="1"/>
</dbReference>
<evidence type="ECO:0000256" key="8">
    <source>
        <dbReference type="ARBA" id="ARBA00022840"/>
    </source>
</evidence>
<keyword evidence="5" id="KW-0479">Metal-binding</keyword>
<dbReference type="PRINTS" id="PR01047">
    <property type="entry name" value="TRNASYNTHTHR"/>
</dbReference>
<comment type="catalytic activity">
    <reaction evidence="11">
        <text>tRNA(Thr) + L-threonine + ATP = L-threonyl-tRNA(Thr) + AMP + diphosphate + H(+)</text>
        <dbReference type="Rhea" id="RHEA:24624"/>
        <dbReference type="Rhea" id="RHEA-COMP:9670"/>
        <dbReference type="Rhea" id="RHEA-COMP:9704"/>
        <dbReference type="ChEBI" id="CHEBI:15378"/>
        <dbReference type="ChEBI" id="CHEBI:30616"/>
        <dbReference type="ChEBI" id="CHEBI:33019"/>
        <dbReference type="ChEBI" id="CHEBI:57926"/>
        <dbReference type="ChEBI" id="CHEBI:78442"/>
        <dbReference type="ChEBI" id="CHEBI:78534"/>
        <dbReference type="ChEBI" id="CHEBI:456215"/>
        <dbReference type="EC" id="6.1.1.3"/>
    </reaction>
</comment>
<organism evidence="14 15">
    <name type="scientific">Aliidongia dinghuensis</name>
    <dbReference type="NCBI Taxonomy" id="1867774"/>
    <lineage>
        <taxon>Bacteria</taxon>
        <taxon>Pseudomonadati</taxon>
        <taxon>Pseudomonadota</taxon>
        <taxon>Alphaproteobacteria</taxon>
        <taxon>Rhodospirillales</taxon>
        <taxon>Dongiaceae</taxon>
        <taxon>Aliidongia</taxon>
    </lineage>
</organism>
<dbReference type="Gene3D" id="3.40.50.800">
    <property type="entry name" value="Anticodon-binding domain"/>
    <property type="match status" value="1"/>
</dbReference>
<evidence type="ECO:0000313" key="14">
    <source>
        <dbReference type="EMBL" id="GGF39424.1"/>
    </source>
</evidence>
<sequence length="403" mass="45733">MHAHDHRALGNRLELFHQQQEGPGMVFWHPRGVALWRVVEDHIRERMRRAGYREVRTPQILARSLWEESGHWEKYGEAMFALEAEGRPLAVKPMSCPCHIQIFNKRIRSFRDLPMRYFEFGAVHRSEPSGALHGLFRTRGFVQDDAHVFCREDQVEAEVRRFCEIQTALYRDFGFNEVEVRFSTRPDERVGADAIWDRAEAALETAARAAGLDPVVQPGQGAFYGPKLEFHLKDRLGRSWQCGTVQLDFVLPDRLDAAYHDAANGEVRPVILHHAVLGSLERFIGILLEHHDGNLPAWLAPEQVLVASINKEAAPYARRLEQALIDAGLRVALDDGGDTLPRKIVDARERGIPMIAIIGKRELRERLVSLRHRDGRQEVLPLGEAIDHIAGLAAGPSARKLRT</sequence>
<evidence type="ECO:0000256" key="1">
    <source>
        <dbReference type="ARBA" id="ARBA00008226"/>
    </source>
</evidence>
<keyword evidence="9" id="KW-0648">Protein biosynthesis</keyword>
<evidence type="ECO:0000256" key="5">
    <source>
        <dbReference type="ARBA" id="ARBA00022723"/>
    </source>
</evidence>
<evidence type="ECO:0000256" key="4">
    <source>
        <dbReference type="ARBA" id="ARBA00022598"/>
    </source>
</evidence>
<evidence type="ECO:0000256" key="11">
    <source>
        <dbReference type="ARBA" id="ARBA00049515"/>
    </source>
</evidence>
<evidence type="ECO:0000256" key="10">
    <source>
        <dbReference type="ARBA" id="ARBA00023146"/>
    </source>
</evidence>
<reference evidence="14" key="2">
    <citation type="submission" date="2020-09" db="EMBL/GenBank/DDBJ databases">
        <authorList>
            <person name="Sun Q."/>
            <person name="Zhou Y."/>
        </authorList>
    </citation>
    <scope>NUCLEOTIDE SEQUENCE</scope>
    <source>
        <strain evidence="14">CGMCC 1.15725</strain>
    </source>
</reference>
<dbReference type="EC" id="6.1.1.3" evidence="2 12"/>
<dbReference type="PANTHER" id="PTHR11451">
    <property type="entry name" value="THREONINE-TRNA LIGASE"/>
    <property type="match status" value="1"/>
</dbReference>
<keyword evidence="4" id="KW-0436">Ligase</keyword>
<dbReference type="InterPro" id="IPR004154">
    <property type="entry name" value="Anticodon-bd"/>
</dbReference>
<dbReference type="CDD" id="cd00771">
    <property type="entry name" value="ThrRS_core"/>
    <property type="match status" value="1"/>
</dbReference>
<dbReference type="Proteomes" id="UP000646365">
    <property type="component" value="Unassembled WGS sequence"/>
</dbReference>
<dbReference type="InterPro" id="IPR002314">
    <property type="entry name" value="aa-tRNA-synt_IIb"/>
</dbReference>
<dbReference type="Pfam" id="PF00587">
    <property type="entry name" value="tRNA-synt_2b"/>
    <property type="match status" value="1"/>
</dbReference>
<dbReference type="Pfam" id="PF03129">
    <property type="entry name" value="HGTP_anticodon"/>
    <property type="match status" value="1"/>
</dbReference>
<dbReference type="InterPro" id="IPR006195">
    <property type="entry name" value="aa-tRNA-synth_II"/>
</dbReference>
<dbReference type="GO" id="GO:0004829">
    <property type="term" value="F:threonine-tRNA ligase activity"/>
    <property type="evidence" value="ECO:0007669"/>
    <property type="project" value="UniProtKB-UniRule"/>
</dbReference>
<keyword evidence="8" id="KW-0067">ATP-binding</keyword>
<dbReference type="InterPro" id="IPR002320">
    <property type="entry name" value="Thr-tRNA-ligase_IIa"/>
</dbReference>
<dbReference type="PROSITE" id="PS50862">
    <property type="entry name" value="AA_TRNA_LIGASE_II"/>
    <property type="match status" value="1"/>
</dbReference>
<dbReference type="SUPFAM" id="SSF52954">
    <property type="entry name" value="Class II aaRS ABD-related"/>
    <property type="match status" value="1"/>
</dbReference>
<dbReference type="Gene3D" id="3.30.930.10">
    <property type="entry name" value="Bira Bifunctional Protein, Domain 2"/>
    <property type="match status" value="1"/>
</dbReference>
<dbReference type="PANTHER" id="PTHR11451:SF44">
    <property type="entry name" value="THREONINE--TRNA LIGASE, CHLOROPLASTIC_MITOCHONDRIAL 2"/>
    <property type="match status" value="1"/>
</dbReference>
<evidence type="ECO:0000313" key="15">
    <source>
        <dbReference type="Proteomes" id="UP000646365"/>
    </source>
</evidence>
<evidence type="ECO:0000256" key="6">
    <source>
        <dbReference type="ARBA" id="ARBA00022741"/>
    </source>
</evidence>
<keyword evidence="15" id="KW-1185">Reference proteome</keyword>
<keyword evidence="6" id="KW-0547">Nucleotide-binding</keyword>
<proteinExistence type="inferred from homology"/>
<evidence type="ECO:0000256" key="12">
    <source>
        <dbReference type="NCBIfam" id="TIGR00418"/>
    </source>
</evidence>
<feature type="domain" description="Aminoacyl-transfer RNA synthetases class-II family profile" evidence="13">
    <location>
        <begin position="5"/>
        <end position="296"/>
    </location>
</feature>
<comment type="caution">
    <text evidence="14">The sequence shown here is derived from an EMBL/GenBank/DDBJ whole genome shotgun (WGS) entry which is preliminary data.</text>
</comment>
<keyword evidence="10" id="KW-0030">Aminoacyl-tRNA synthetase</keyword>
<dbReference type="AlphaFoldDB" id="A0A8J2YY57"/>
<name>A0A8J2YY57_9PROT</name>
<dbReference type="EMBL" id="BMJQ01000016">
    <property type="protein sequence ID" value="GGF39424.1"/>
    <property type="molecule type" value="Genomic_DNA"/>
</dbReference>
<dbReference type="InterPro" id="IPR033728">
    <property type="entry name" value="ThrRS_core"/>
</dbReference>
<evidence type="ECO:0000256" key="3">
    <source>
        <dbReference type="ARBA" id="ARBA00022490"/>
    </source>
</evidence>
<dbReference type="RefSeq" id="WP_189051114.1">
    <property type="nucleotide sequence ID" value="NZ_BMJQ01000016.1"/>
</dbReference>